<gene>
    <name evidence="3" type="ORF">CEG18_14200</name>
</gene>
<dbReference type="RefSeq" id="WP_088418035.1">
    <property type="nucleotide sequence ID" value="NZ_NJBA01000004.1"/>
</dbReference>
<dbReference type="STRING" id="46680.GCA_000807755_01680"/>
<evidence type="ECO:0000259" key="2">
    <source>
        <dbReference type="Pfam" id="PF14488"/>
    </source>
</evidence>
<organism evidence="3 4">
    <name type="scientific">Pseudomonas nitroreducens</name>
    <dbReference type="NCBI Taxonomy" id="46680"/>
    <lineage>
        <taxon>Bacteria</taxon>
        <taxon>Pseudomonadati</taxon>
        <taxon>Pseudomonadota</taxon>
        <taxon>Gammaproteobacteria</taxon>
        <taxon>Pseudomonadales</taxon>
        <taxon>Pseudomonadaceae</taxon>
        <taxon>Pseudomonas</taxon>
    </lineage>
</organism>
<dbReference type="NCBIfam" id="NF007404">
    <property type="entry name" value="PRK09936.1"/>
    <property type="match status" value="1"/>
</dbReference>
<feature type="chain" id="PRO_5012157864" evidence="1">
    <location>
        <begin position="20"/>
        <end position="291"/>
    </location>
</feature>
<sequence>MRRLIFALALLFSTVSAQADERLFYQPLNVDAALSDAQWQQVWRASAAQGAKTLIVQWTAYGDSDFGGANGWLARSLKSAHDNGLQLVLGLYMDPAYYQRQSELDTPSLEAYWQHQLGRSLAQQRKISEQWKLPVSAWYLPMELDDWNFQAAERRQALQHQLRDFFGQLKAPLQLSAFTGGKLAPQVYGDWLGQIAGLGVQVWWQDGTGTGALPERVRQAYAAALPCPVGIVREAFRQTSTAGEPFHAEPAAPSSASTGCHASAVFEVRYRPWGKVLLDNQRAHPSPSATP</sequence>
<dbReference type="eggNOG" id="ENOG502Z8FS">
    <property type="taxonomic scope" value="Bacteria"/>
</dbReference>
<dbReference type="Pfam" id="PF14488">
    <property type="entry name" value="DUF4434"/>
    <property type="match status" value="1"/>
</dbReference>
<dbReference type="Gene3D" id="3.20.20.80">
    <property type="entry name" value="Glycosidases"/>
    <property type="match status" value="1"/>
</dbReference>
<dbReference type="Proteomes" id="UP000198145">
    <property type="component" value="Unassembled WGS sequence"/>
</dbReference>
<evidence type="ECO:0000313" key="4">
    <source>
        <dbReference type="Proteomes" id="UP000198145"/>
    </source>
</evidence>
<dbReference type="EMBL" id="NJBA01000004">
    <property type="protein sequence ID" value="OWP50680.1"/>
    <property type="molecule type" value="Genomic_DNA"/>
</dbReference>
<protein>
    <submittedName>
        <fullName evidence="3">DUF4434 domain-containing protein</fullName>
    </submittedName>
</protein>
<dbReference type="InterPro" id="IPR027849">
    <property type="entry name" value="DUF4434"/>
</dbReference>
<keyword evidence="1" id="KW-0732">Signal</keyword>
<proteinExistence type="predicted"/>
<reference evidence="3 4" key="1">
    <citation type="submission" date="2017-06" db="EMBL/GenBank/DDBJ databases">
        <title>Draft genome of Pseudomonas nitroreducens DF05.</title>
        <authorList>
            <person name="Iyer R."/>
        </authorList>
    </citation>
    <scope>NUCLEOTIDE SEQUENCE [LARGE SCALE GENOMIC DNA]</scope>
    <source>
        <strain evidence="3 4">DF05</strain>
    </source>
</reference>
<dbReference type="AlphaFoldDB" id="A0A2D0AF00"/>
<accession>A0A2D0AF00</accession>
<evidence type="ECO:0000256" key="1">
    <source>
        <dbReference type="SAM" id="SignalP"/>
    </source>
</evidence>
<feature type="signal peptide" evidence="1">
    <location>
        <begin position="1"/>
        <end position="19"/>
    </location>
</feature>
<name>A0A2D0AF00_PSENT</name>
<comment type="caution">
    <text evidence="3">The sequence shown here is derived from an EMBL/GenBank/DDBJ whole genome shotgun (WGS) entry which is preliminary data.</text>
</comment>
<feature type="domain" description="DUF4434" evidence="2">
    <location>
        <begin position="24"/>
        <end position="225"/>
    </location>
</feature>
<evidence type="ECO:0000313" key="3">
    <source>
        <dbReference type="EMBL" id="OWP50680.1"/>
    </source>
</evidence>